<organism evidence="2 3">
    <name type="scientific">Sphingomonas canadensis</name>
    <dbReference type="NCBI Taxonomy" id="1219257"/>
    <lineage>
        <taxon>Bacteria</taxon>
        <taxon>Pseudomonadati</taxon>
        <taxon>Pseudomonadota</taxon>
        <taxon>Alphaproteobacteria</taxon>
        <taxon>Sphingomonadales</taxon>
        <taxon>Sphingomonadaceae</taxon>
        <taxon>Sphingomonas</taxon>
    </lineage>
</organism>
<evidence type="ECO:0000313" key="2">
    <source>
        <dbReference type="EMBL" id="MFD0948099.1"/>
    </source>
</evidence>
<feature type="compositionally biased region" description="Gly residues" evidence="1">
    <location>
        <begin position="202"/>
        <end position="213"/>
    </location>
</feature>
<comment type="caution">
    <text evidence="2">The sequence shown here is derived from an EMBL/GenBank/DDBJ whole genome shotgun (WGS) entry which is preliminary data.</text>
</comment>
<evidence type="ECO:0000313" key="3">
    <source>
        <dbReference type="Proteomes" id="UP001596977"/>
    </source>
</evidence>
<evidence type="ECO:0008006" key="4">
    <source>
        <dbReference type="Google" id="ProtNLM"/>
    </source>
</evidence>
<sequence>MTALHPALDAALAGDNVTVFAALTIALPDETLRLLDGAAELQIGEHVWAGEVADLVTGWGLEDFEDGTGDEAPSLPLTLFPASDAAAAELSDPAVQGSQVRLEVGARNDATGEVIGEPYLLFAGEIDVPLHRTGPGKLMVDLTCVGGMEGLYFEDEGIRMAQSFHERVWPDELGFAHVTGITDYDYWGMKGKPNSSATTGGTSTGSGTGGGGDWALSEPWS</sequence>
<proteinExistence type="predicted"/>
<accession>A0ABW3HFN1</accession>
<protein>
    <recommendedName>
        <fullName evidence="4">DUF2163 domain-containing protein</fullName>
    </recommendedName>
</protein>
<feature type="region of interest" description="Disordered" evidence="1">
    <location>
        <begin position="193"/>
        <end position="221"/>
    </location>
</feature>
<dbReference type="RefSeq" id="WP_264945928.1">
    <property type="nucleotide sequence ID" value="NZ_JAPDRA010000010.1"/>
</dbReference>
<dbReference type="Proteomes" id="UP001596977">
    <property type="component" value="Unassembled WGS sequence"/>
</dbReference>
<name>A0ABW3HFN1_9SPHN</name>
<evidence type="ECO:0000256" key="1">
    <source>
        <dbReference type="SAM" id="MobiDB-lite"/>
    </source>
</evidence>
<keyword evidence="3" id="KW-1185">Reference proteome</keyword>
<dbReference type="EMBL" id="JBHTJG010000010">
    <property type="protein sequence ID" value="MFD0948099.1"/>
    <property type="molecule type" value="Genomic_DNA"/>
</dbReference>
<gene>
    <name evidence="2" type="ORF">ACFQ1E_17280</name>
</gene>
<reference evidence="3" key="1">
    <citation type="journal article" date="2019" name="Int. J. Syst. Evol. Microbiol.">
        <title>The Global Catalogue of Microorganisms (GCM) 10K type strain sequencing project: providing services to taxonomists for standard genome sequencing and annotation.</title>
        <authorList>
            <consortium name="The Broad Institute Genomics Platform"/>
            <consortium name="The Broad Institute Genome Sequencing Center for Infectious Disease"/>
            <person name="Wu L."/>
            <person name="Ma J."/>
        </authorList>
    </citation>
    <scope>NUCLEOTIDE SEQUENCE [LARGE SCALE GENOMIC DNA]</scope>
    <source>
        <strain evidence="3">CCUG 62982</strain>
    </source>
</reference>